<gene>
    <name evidence="7" type="ORF">N0F65_003073</name>
</gene>
<evidence type="ECO:0000313" key="8">
    <source>
        <dbReference type="Proteomes" id="UP001146120"/>
    </source>
</evidence>
<comment type="caution">
    <text evidence="7">The sequence shown here is derived from an EMBL/GenBank/DDBJ whole genome shotgun (WGS) entry which is preliminary data.</text>
</comment>
<reference evidence="7" key="2">
    <citation type="journal article" date="2023" name="Microbiol Resour">
        <title>Decontamination and Annotation of the Draft Genome Sequence of the Oomycete Lagenidium giganteum ARSEF 373.</title>
        <authorList>
            <person name="Morgan W.R."/>
            <person name="Tartar A."/>
        </authorList>
    </citation>
    <scope>NUCLEOTIDE SEQUENCE</scope>
    <source>
        <strain evidence="7">ARSEF 373</strain>
    </source>
</reference>
<dbReference type="Gene3D" id="3.30.200.20">
    <property type="entry name" value="Phosphorylase Kinase, domain 1"/>
    <property type="match status" value="1"/>
</dbReference>
<dbReference type="Proteomes" id="UP001146120">
    <property type="component" value="Unassembled WGS sequence"/>
</dbReference>
<dbReference type="SUPFAM" id="SSF56112">
    <property type="entry name" value="Protein kinase-like (PK-like)"/>
    <property type="match status" value="1"/>
</dbReference>
<dbReference type="SMART" id="SM00220">
    <property type="entry name" value="S_TKc"/>
    <property type="match status" value="1"/>
</dbReference>
<sequence>MLWELSGLLIQTYNQINKNYYQKQRGDGHFPRKKKGASADYVLSPTVEIFNNRYRVCGEKLGAVSSNNGSGTFGLVVAAVDMCTGANVAIKIIKKKDVFAKQTQAEVSILEILQRHRHQHPGSRALVQFIEAFMHKEHLCLVFERLYSNLFELLRKTNFNGFKLSNVRKFVSQILVALDALAQPNVNVIHCDLKPENIVLVRERRSELKIIDFGNACHPQEQALPYIQSRFYRAPEVILGLKITAAIDMWSLGCIMVEMHTGKPLFAGRDKFDQLRKITNVLGMPPREMIEQSSKRREFFDEIVVVEGDNRLIDYRLKAAESPKNPATQTSDGPRSLAEIIGTKSDCHAGLPGFSPHEYQLFLDLLQRMLDFNPSTRITPAEASRHPFMLLPTKMTEKEKKAKCMRSNYMADVSGEWDTQSIAIETSRIIKQRRLHPNPDAEH</sequence>
<dbReference type="InterPro" id="IPR011009">
    <property type="entry name" value="Kinase-like_dom_sf"/>
</dbReference>
<feature type="domain" description="Protein kinase" evidence="6">
    <location>
        <begin position="62"/>
        <end position="389"/>
    </location>
</feature>
<dbReference type="EMBL" id="DAKRPA010000227">
    <property type="protein sequence ID" value="DAZ94903.1"/>
    <property type="molecule type" value="Genomic_DNA"/>
</dbReference>
<dbReference type="AlphaFoldDB" id="A0AAV2YNJ8"/>
<dbReference type="InterPro" id="IPR008271">
    <property type="entry name" value="Ser/Thr_kinase_AS"/>
</dbReference>
<keyword evidence="5" id="KW-0067">ATP-binding</keyword>
<dbReference type="Gene3D" id="1.10.510.10">
    <property type="entry name" value="Transferase(Phosphotransferase) domain 1"/>
    <property type="match status" value="1"/>
</dbReference>
<keyword evidence="1" id="KW-0723">Serine/threonine-protein kinase</keyword>
<name>A0AAV2YNJ8_9STRA</name>
<evidence type="ECO:0000313" key="7">
    <source>
        <dbReference type="EMBL" id="DAZ94903.1"/>
    </source>
</evidence>
<dbReference type="PROSITE" id="PS00108">
    <property type="entry name" value="PROTEIN_KINASE_ST"/>
    <property type="match status" value="1"/>
</dbReference>
<keyword evidence="2" id="KW-0808">Transferase</keyword>
<accession>A0AAV2YNJ8</accession>
<dbReference type="PROSITE" id="PS50011">
    <property type="entry name" value="PROTEIN_KINASE_DOM"/>
    <property type="match status" value="1"/>
</dbReference>
<protein>
    <recommendedName>
        <fullName evidence="6">Protein kinase domain-containing protein</fullName>
    </recommendedName>
</protein>
<evidence type="ECO:0000256" key="1">
    <source>
        <dbReference type="ARBA" id="ARBA00022527"/>
    </source>
</evidence>
<evidence type="ECO:0000256" key="5">
    <source>
        <dbReference type="ARBA" id="ARBA00022840"/>
    </source>
</evidence>
<dbReference type="Pfam" id="PF00069">
    <property type="entry name" value="Pkinase"/>
    <property type="match status" value="1"/>
</dbReference>
<keyword evidence="8" id="KW-1185">Reference proteome</keyword>
<evidence type="ECO:0000256" key="4">
    <source>
        <dbReference type="ARBA" id="ARBA00022777"/>
    </source>
</evidence>
<organism evidence="7 8">
    <name type="scientific">Lagenidium giganteum</name>
    <dbReference type="NCBI Taxonomy" id="4803"/>
    <lineage>
        <taxon>Eukaryota</taxon>
        <taxon>Sar</taxon>
        <taxon>Stramenopiles</taxon>
        <taxon>Oomycota</taxon>
        <taxon>Peronosporomycetes</taxon>
        <taxon>Pythiales</taxon>
        <taxon>Pythiaceae</taxon>
    </lineage>
</organism>
<evidence type="ECO:0000259" key="6">
    <source>
        <dbReference type="PROSITE" id="PS50011"/>
    </source>
</evidence>
<evidence type="ECO:0000256" key="2">
    <source>
        <dbReference type="ARBA" id="ARBA00022679"/>
    </source>
</evidence>
<dbReference type="GO" id="GO:0005524">
    <property type="term" value="F:ATP binding"/>
    <property type="evidence" value="ECO:0007669"/>
    <property type="project" value="UniProtKB-KW"/>
</dbReference>
<dbReference type="GO" id="GO:0004674">
    <property type="term" value="F:protein serine/threonine kinase activity"/>
    <property type="evidence" value="ECO:0007669"/>
    <property type="project" value="UniProtKB-KW"/>
</dbReference>
<reference evidence="7" key="1">
    <citation type="submission" date="2022-11" db="EMBL/GenBank/DDBJ databases">
        <authorList>
            <person name="Morgan W.R."/>
            <person name="Tartar A."/>
        </authorList>
    </citation>
    <scope>NUCLEOTIDE SEQUENCE</scope>
    <source>
        <strain evidence="7">ARSEF 373</strain>
    </source>
</reference>
<dbReference type="PANTHER" id="PTHR24058:SF28">
    <property type="entry name" value="SERINE_THREONINE-PROTEIN KINASE MINIBRAIN"/>
    <property type="match status" value="1"/>
</dbReference>
<dbReference type="PANTHER" id="PTHR24058">
    <property type="entry name" value="DUAL SPECIFICITY PROTEIN KINASE"/>
    <property type="match status" value="1"/>
</dbReference>
<keyword evidence="4" id="KW-0418">Kinase</keyword>
<proteinExistence type="predicted"/>
<evidence type="ECO:0000256" key="3">
    <source>
        <dbReference type="ARBA" id="ARBA00022741"/>
    </source>
</evidence>
<keyword evidence="3" id="KW-0547">Nucleotide-binding</keyword>
<dbReference type="InterPro" id="IPR000719">
    <property type="entry name" value="Prot_kinase_dom"/>
</dbReference>
<dbReference type="InterPro" id="IPR050494">
    <property type="entry name" value="Ser_Thr_dual-spec_kinase"/>
</dbReference>